<dbReference type="Gene3D" id="1.25.40.450">
    <property type="entry name" value="Nucleoporin, helical domain, N-terminal subdomain"/>
    <property type="match status" value="1"/>
</dbReference>
<feature type="region of interest" description="Disordered" evidence="5">
    <location>
        <begin position="594"/>
        <end position="617"/>
    </location>
</feature>
<protein>
    <recommendedName>
        <fullName evidence="10">Nucleoporin Nup133/Nup155-like N-terminal domain-containing protein</fullName>
    </recommendedName>
</protein>
<evidence type="ECO:0000313" key="8">
    <source>
        <dbReference type="EMBL" id="CAE8668995.1"/>
    </source>
</evidence>
<evidence type="ECO:0000256" key="1">
    <source>
        <dbReference type="ARBA" id="ARBA00004123"/>
    </source>
</evidence>
<feature type="compositionally biased region" description="Polar residues" evidence="5">
    <location>
        <begin position="236"/>
        <end position="254"/>
    </location>
</feature>
<dbReference type="Gene3D" id="1.25.40.440">
    <property type="entry name" value="Nucleoporin, helical domain, central subdomain"/>
    <property type="match status" value="1"/>
</dbReference>
<sequence>MLLSGAARRILILCLESNFKVRTQHAVATDDVVVGAIATDPNSGRIFLGGSDGCIHEFQYFDAETRWLGKPKRCRKSLVNWNLQSRLPSFLQRVSEAVFGPAEAITQLVIDSSRGLLFSLSSLSTVTVFQLPAGRTDSSGGMDEPPLVQICSITQSSVAAEVARIRSRLFPGLQPASRGMNPFGGVTATGLKAHPQIVKLLAMGKAEGGSVVACAVAEDGTRVYLQGRFRAPTSFTGSGAAQFSGDQGSASAQGTGRGSPTMIALGVHHVRFLDAVAPQNLHVRDAILADGIMMLLCRIPSTSSQPPTGSQQMIGSGSPWGASVYGSGEAQQGAASAEPAGDDAVLALSPDLRALAQRQGRGRSPWLTAAGAMTEHIDVIRLAGSEGEGGGGRVIGLAPLASPSLRPIQLLYASSPGKDLVLPVLGLSELAKQQLLPPPRFMLVSTLGAHVLQKIRPLDILQERLLSGDLPLLKDFALQYTAEQTCALCFQLLMQAVPNKPSDFGLPGRTQSSQSAEAMRLTDGNPFGVATPFRGAGGSSLSLQQGTSATSALLPAPSQDPNEQMLMSRAEQLLLSPQLAMQLGFSQAWPSVEPRNGNVGPGGQQGPGGPWGNAGSALGQSMQLQSTARLSGRLRGLYLYLSRLMRPLWLAPIMLVTWPPAAAGSDNSKKRRRDEWWPPPPEPAPVARGANWRCSFSKTQRAHVRSELVTMAALIDRCLPRLTSEALGSPVALRPGGGGGFASSAAQEEAAAATGSLQLVTTSLEVLGFLDLLAGRVDVLSAAPCPAEILVRFSELTFRDLVCQPEARRVLQQLMQGGVVQCRQLHTRCPTLFSAADLEVQEAYELLAMVRNSLSASAAGSSTLDLARLSHLTGRALRTLEQHASRVDLTEASSRLRAVGACKGLIALCSSIARARDPRDEALRPQDPAGPRIQQLHYARLECYQIVLEIFEDLLAHARKLGTMQGASPQLPTAGSPPTGMGLGGAPLSGQRPALPELPELLPAHVKEADAMPILDVLLRHCLEAQQYMADELFHFCVLKWMMQRGLPPYRYDSPYLKNFLETHARDQPELLCRYFQHRGRWAEASDAYVSLARGTSRTGDVRRGQQGGAPLSSQDRLVLLQSAALCARMQGSNRRVEPIQRMMAELNATEGGLGAQSR</sequence>
<dbReference type="Pfam" id="PF03177">
    <property type="entry name" value="Nucleoporin_C"/>
    <property type="match status" value="1"/>
</dbReference>
<reference evidence="8" key="1">
    <citation type="submission" date="2021-02" db="EMBL/GenBank/DDBJ databases">
        <authorList>
            <person name="Dougan E. K."/>
            <person name="Rhodes N."/>
            <person name="Thang M."/>
            <person name="Chan C."/>
        </authorList>
    </citation>
    <scope>NUCLEOTIDE SEQUENCE</scope>
</reference>
<keyword evidence="3" id="KW-0813">Transport</keyword>
<dbReference type="AlphaFoldDB" id="A0A813J7F9"/>
<feature type="region of interest" description="Disordered" evidence="5">
    <location>
        <begin position="966"/>
        <end position="989"/>
    </location>
</feature>
<dbReference type="PANTHER" id="PTHR10350">
    <property type="entry name" value="NUCLEAR PORE COMPLEX PROTEIN NUP155"/>
    <property type="match status" value="1"/>
</dbReference>
<keyword evidence="4" id="KW-0539">Nucleus</keyword>
<comment type="similarity">
    <text evidence="2">Belongs to the non-repetitive/WGA-negative nucleoporin family.</text>
</comment>
<evidence type="ECO:0000256" key="2">
    <source>
        <dbReference type="ARBA" id="ARBA00007373"/>
    </source>
</evidence>
<evidence type="ECO:0000313" key="9">
    <source>
        <dbReference type="Proteomes" id="UP000626109"/>
    </source>
</evidence>
<feature type="domain" description="Nucleoporin Nup133/Nup155-like N-terminal" evidence="7">
    <location>
        <begin position="27"/>
        <end position="132"/>
    </location>
</feature>
<evidence type="ECO:0008006" key="10">
    <source>
        <dbReference type="Google" id="ProtNLM"/>
    </source>
</evidence>
<comment type="caution">
    <text evidence="8">The sequence shown here is derived from an EMBL/GenBank/DDBJ whole genome shotgun (WGS) entry which is preliminary data.</text>
</comment>
<name>A0A813J7F9_POLGL</name>
<dbReference type="GO" id="GO:0036228">
    <property type="term" value="P:protein localization to nuclear inner membrane"/>
    <property type="evidence" value="ECO:0007669"/>
    <property type="project" value="TreeGrafter"/>
</dbReference>
<dbReference type="EMBL" id="CAJNNW010022238">
    <property type="protein sequence ID" value="CAE8668995.1"/>
    <property type="molecule type" value="Genomic_DNA"/>
</dbReference>
<organism evidence="8 9">
    <name type="scientific">Polarella glacialis</name>
    <name type="common">Dinoflagellate</name>
    <dbReference type="NCBI Taxonomy" id="89957"/>
    <lineage>
        <taxon>Eukaryota</taxon>
        <taxon>Sar</taxon>
        <taxon>Alveolata</taxon>
        <taxon>Dinophyceae</taxon>
        <taxon>Suessiales</taxon>
        <taxon>Suessiaceae</taxon>
        <taxon>Polarella</taxon>
    </lineage>
</organism>
<dbReference type="GO" id="GO:0006606">
    <property type="term" value="P:protein import into nucleus"/>
    <property type="evidence" value="ECO:0007669"/>
    <property type="project" value="TreeGrafter"/>
</dbReference>
<dbReference type="InterPro" id="IPR014908">
    <property type="entry name" value="Nucleoporin_Nup133/Nup155_N"/>
</dbReference>
<dbReference type="PANTHER" id="PTHR10350:SF6">
    <property type="entry name" value="NUCLEAR PORE COMPLEX PROTEIN NUP155"/>
    <property type="match status" value="1"/>
</dbReference>
<dbReference type="InterPro" id="IPR004870">
    <property type="entry name" value="Nucleoporin_Nup155"/>
</dbReference>
<comment type="subcellular location">
    <subcellularLocation>
        <location evidence="1">Nucleus</location>
    </subcellularLocation>
</comment>
<accession>A0A813J7F9</accession>
<dbReference type="InterPro" id="IPR042533">
    <property type="entry name" value="Nucleoporin_Nup155_C_1"/>
</dbReference>
<feature type="region of interest" description="Disordered" evidence="5">
    <location>
        <begin position="661"/>
        <end position="684"/>
    </location>
</feature>
<dbReference type="InterPro" id="IPR042537">
    <property type="entry name" value="Nucleoporin_Nup155_C_2"/>
</dbReference>
<evidence type="ECO:0000256" key="4">
    <source>
        <dbReference type="ARBA" id="ARBA00023242"/>
    </source>
</evidence>
<evidence type="ECO:0000259" key="6">
    <source>
        <dbReference type="Pfam" id="PF03177"/>
    </source>
</evidence>
<evidence type="ECO:0000256" key="5">
    <source>
        <dbReference type="SAM" id="MobiDB-lite"/>
    </source>
</evidence>
<feature type="compositionally biased region" description="Gly residues" evidence="5">
    <location>
        <begin position="599"/>
        <end position="612"/>
    </location>
</feature>
<dbReference type="GO" id="GO:0006405">
    <property type="term" value="P:RNA export from nucleus"/>
    <property type="evidence" value="ECO:0007669"/>
    <property type="project" value="TreeGrafter"/>
</dbReference>
<dbReference type="Gene3D" id="1.20.58.1780">
    <property type="match status" value="1"/>
</dbReference>
<dbReference type="GO" id="GO:0000972">
    <property type="term" value="P:transcription-dependent tethering of RNA polymerase II gene DNA at nuclear periphery"/>
    <property type="evidence" value="ECO:0007669"/>
    <property type="project" value="TreeGrafter"/>
</dbReference>
<evidence type="ECO:0000259" key="7">
    <source>
        <dbReference type="Pfam" id="PF08801"/>
    </source>
</evidence>
<dbReference type="Pfam" id="PF08801">
    <property type="entry name" value="Nucleoporin_N"/>
    <property type="match status" value="1"/>
</dbReference>
<gene>
    <name evidence="8" type="ORF">PGLA2088_LOCUS17082</name>
</gene>
<dbReference type="GO" id="GO:0044611">
    <property type="term" value="C:nuclear pore inner ring"/>
    <property type="evidence" value="ECO:0007669"/>
    <property type="project" value="TreeGrafter"/>
</dbReference>
<feature type="region of interest" description="Disordered" evidence="5">
    <location>
        <begin position="236"/>
        <end position="257"/>
    </location>
</feature>
<proteinExistence type="inferred from homology"/>
<dbReference type="Proteomes" id="UP000626109">
    <property type="component" value="Unassembled WGS sequence"/>
</dbReference>
<dbReference type="GO" id="GO:0017056">
    <property type="term" value="F:structural constituent of nuclear pore"/>
    <property type="evidence" value="ECO:0007669"/>
    <property type="project" value="InterPro"/>
</dbReference>
<evidence type="ECO:0000256" key="3">
    <source>
        <dbReference type="ARBA" id="ARBA00022448"/>
    </source>
</evidence>
<dbReference type="InterPro" id="IPR007187">
    <property type="entry name" value="Nucleoporin_Nup133/Nup155_C"/>
</dbReference>
<feature type="domain" description="Nucleoporin Nup133/Nup155-like C-terminal" evidence="6">
    <location>
        <begin position="631"/>
        <end position="1136"/>
    </location>
</feature>